<reference evidence="1" key="2">
    <citation type="submission" date="2022-10" db="EMBL/GenBank/DDBJ databases">
        <authorList>
            <consortium name="ENA_rothamsted_submissions"/>
            <consortium name="culmorum"/>
            <person name="King R."/>
        </authorList>
    </citation>
    <scope>NUCLEOTIDE SEQUENCE</scope>
</reference>
<sequence length="124" mass="14868">MLENLKSAWERLLARDARALPYKGEYYVARAKCKRVANKYRLHETVKKILKIPNSKVLCMLPEQKTFYKEYLNIYDDIKIMRDEQLVFDINFDRYDDVVAKNRKSYYDIYLIAKEDCEIDVIVG</sequence>
<evidence type="ECO:0000313" key="1">
    <source>
        <dbReference type="EMBL" id="CAG9796865.1"/>
    </source>
</evidence>
<gene>
    <name evidence="1" type="ORF">DIATSA_LOCUS14014</name>
</gene>
<organism evidence="1 2">
    <name type="scientific">Diatraea saccharalis</name>
    <name type="common">sugarcane borer</name>
    <dbReference type="NCBI Taxonomy" id="40085"/>
    <lineage>
        <taxon>Eukaryota</taxon>
        <taxon>Metazoa</taxon>
        <taxon>Ecdysozoa</taxon>
        <taxon>Arthropoda</taxon>
        <taxon>Hexapoda</taxon>
        <taxon>Insecta</taxon>
        <taxon>Pterygota</taxon>
        <taxon>Neoptera</taxon>
        <taxon>Endopterygota</taxon>
        <taxon>Lepidoptera</taxon>
        <taxon>Glossata</taxon>
        <taxon>Ditrysia</taxon>
        <taxon>Pyraloidea</taxon>
        <taxon>Crambidae</taxon>
        <taxon>Crambinae</taxon>
        <taxon>Diatraea</taxon>
    </lineage>
</organism>
<evidence type="ECO:0000313" key="2">
    <source>
        <dbReference type="Proteomes" id="UP001153714"/>
    </source>
</evidence>
<keyword evidence="2" id="KW-1185">Reference proteome</keyword>
<name>A0A9N9WLV5_9NEOP</name>
<dbReference type="Proteomes" id="UP001153714">
    <property type="component" value="Chromosome 9"/>
</dbReference>
<reference evidence="1" key="1">
    <citation type="submission" date="2021-12" db="EMBL/GenBank/DDBJ databases">
        <authorList>
            <person name="King R."/>
        </authorList>
    </citation>
    <scope>NUCLEOTIDE SEQUENCE</scope>
</reference>
<protein>
    <submittedName>
        <fullName evidence="1">Uncharacterized protein</fullName>
    </submittedName>
</protein>
<dbReference type="EMBL" id="OU893340">
    <property type="protein sequence ID" value="CAG9796865.1"/>
    <property type="molecule type" value="Genomic_DNA"/>
</dbReference>
<accession>A0A9N9WLV5</accession>
<proteinExistence type="predicted"/>
<dbReference type="AlphaFoldDB" id="A0A9N9WLV5"/>